<evidence type="ECO:0000313" key="2">
    <source>
        <dbReference type="EMBL" id="SVA03457.1"/>
    </source>
</evidence>
<dbReference type="EMBL" id="UINC01003112">
    <property type="protein sequence ID" value="SVA03457.1"/>
    <property type="molecule type" value="Genomic_DNA"/>
</dbReference>
<dbReference type="SUPFAM" id="SSF89550">
    <property type="entry name" value="PHP domain-like"/>
    <property type="match status" value="1"/>
</dbReference>
<dbReference type="GO" id="GO:0030145">
    <property type="term" value="F:manganese ion binding"/>
    <property type="evidence" value="ECO:0007669"/>
    <property type="project" value="InterPro"/>
</dbReference>
<keyword evidence="1" id="KW-0378">Hydrolase</keyword>
<protein>
    <recommendedName>
        <fullName evidence="3">Protein-tyrosine-phosphatase</fullName>
    </recommendedName>
</protein>
<dbReference type="InterPro" id="IPR016195">
    <property type="entry name" value="Pol/histidinol_Pase-like"/>
</dbReference>
<dbReference type="AlphaFoldDB" id="A0A381SM70"/>
<dbReference type="PIRSF" id="PIRSF016557">
    <property type="entry name" value="Caps_synth_CpsB"/>
    <property type="match status" value="1"/>
</dbReference>
<proteinExistence type="predicted"/>
<accession>A0A381SM70</accession>
<dbReference type="InterPro" id="IPR016667">
    <property type="entry name" value="Caps_polysacc_synth_CpsB/CapC"/>
</dbReference>
<sequence>MPRIDIHTHILPGLDDGPFTLEDSIAMAHATALDGTTTIVATPHSRDMEIATSSPDKVNELADLLNTSLRNDSSKKNVPTIKILTGMCNHLTSSLPDLIDLGKSTTLNRTRFLLIEPPFGRLPIFLEDVISRLLTQRLVPVLAHPERNIEFQRRPNRLQHLVEEGAVVQIAAGSLTGKFGNEARKAAEQFVLNGIAHVVASEMHANKSPRSPILSDSFRVVSKLIGEESSIDLFETNPEMLLEGRLPQQGQVKTGRIRRRWIRMPNI</sequence>
<dbReference type="PANTHER" id="PTHR39181:SF1">
    <property type="entry name" value="TYROSINE-PROTEIN PHOSPHATASE YWQE"/>
    <property type="match status" value="1"/>
</dbReference>
<dbReference type="Gene3D" id="3.20.20.140">
    <property type="entry name" value="Metal-dependent hydrolases"/>
    <property type="match status" value="1"/>
</dbReference>
<evidence type="ECO:0008006" key="3">
    <source>
        <dbReference type="Google" id="ProtNLM"/>
    </source>
</evidence>
<gene>
    <name evidence="2" type="ORF">METZ01_LOCUS56311</name>
</gene>
<evidence type="ECO:0000256" key="1">
    <source>
        <dbReference type="ARBA" id="ARBA00022801"/>
    </source>
</evidence>
<dbReference type="Pfam" id="PF19567">
    <property type="entry name" value="CpsB_CapC"/>
    <property type="match status" value="1"/>
</dbReference>
<dbReference type="PANTHER" id="PTHR39181">
    <property type="entry name" value="TYROSINE-PROTEIN PHOSPHATASE YWQE"/>
    <property type="match status" value="1"/>
</dbReference>
<reference evidence="2" key="1">
    <citation type="submission" date="2018-05" db="EMBL/GenBank/DDBJ databases">
        <authorList>
            <person name="Lanie J.A."/>
            <person name="Ng W.-L."/>
            <person name="Kazmierczak K.M."/>
            <person name="Andrzejewski T.M."/>
            <person name="Davidsen T.M."/>
            <person name="Wayne K.J."/>
            <person name="Tettelin H."/>
            <person name="Glass J.I."/>
            <person name="Rusch D."/>
            <person name="Podicherti R."/>
            <person name="Tsui H.-C.T."/>
            <person name="Winkler M.E."/>
        </authorList>
    </citation>
    <scope>NUCLEOTIDE SEQUENCE</scope>
</reference>
<organism evidence="2">
    <name type="scientific">marine metagenome</name>
    <dbReference type="NCBI Taxonomy" id="408172"/>
    <lineage>
        <taxon>unclassified sequences</taxon>
        <taxon>metagenomes</taxon>
        <taxon>ecological metagenomes</taxon>
    </lineage>
</organism>
<dbReference type="GO" id="GO:0004725">
    <property type="term" value="F:protein tyrosine phosphatase activity"/>
    <property type="evidence" value="ECO:0007669"/>
    <property type="project" value="InterPro"/>
</dbReference>
<name>A0A381SM70_9ZZZZ</name>